<organism evidence="7 8">
    <name type="scientific">Kushneria pakistanensis</name>
    <dbReference type="NCBI Taxonomy" id="1508770"/>
    <lineage>
        <taxon>Bacteria</taxon>
        <taxon>Pseudomonadati</taxon>
        <taxon>Pseudomonadota</taxon>
        <taxon>Gammaproteobacteria</taxon>
        <taxon>Oceanospirillales</taxon>
        <taxon>Halomonadaceae</taxon>
        <taxon>Kushneria</taxon>
    </lineage>
</organism>
<feature type="transmembrane region" description="Helical" evidence="6">
    <location>
        <begin position="148"/>
        <end position="181"/>
    </location>
</feature>
<keyword evidence="6" id="KW-1003">Cell membrane</keyword>
<name>A0ABQ3FN62_9GAMM</name>
<protein>
    <recommendedName>
        <fullName evidence="6">Probable membrane transporter protein</fullName>
    </recommendedName>
</protein>
<dbReference type="EMBL" id="BMZM01000003">
    <property type="protein sequence ID" value="GHC31286.1"/>
    <property type="molecule type" value="Genomic_DNA"/>
</dbReference>
<keyword evidence="4 6" id="KW-1133">Transmembrane helix</keyword>
<dbReference type="InterPro" id="IPR051598">
    <property type="entry name" value="TSUP/Inactive_protease-like"/>
</dbReference>
<proteinExistence type="inferred from homology"/>
<feature type="transmembrane region" description="Helical" evidence="6">
    <location>
        <begin position="243"/>
        <end position="262"/>
    </location>
</feature>
<feature type="transmembrane region" description="Helical" evidence="6">
    <location>
        <begin position="38"/>
        <end position="59"/>
    </location>
</feature>
<accession>A0ABQ3FN62</accession>
<evidence type="ECO:0000256" key="1">
    <source>
        <dbReference type="ARBA" id="ARBA00004141"/>
    </source>
</evidence>
<evidence type="ECO:0000313" key="8">
    <source>
        <dbReference type="Proteomes" id="UP000604243"/>
    </source>
</evidence>
<evidence type="ECO:0000256" key="6">
    <source>
        <dbReference type="RuleBase" id="RU363041"/>
    </source>
</evidence>
<dbReference type="InterPro" id="IPR002781">
    <property type="entry name" value="TM_pro_TauE-like"/>
</dbReference>
<feature type="transmembrane region" description="Helical" evidence="6">
    <location>
        <begin position="7"/>
        <end position="26"/>
    </location>
</feature>
<keyword evidence="8" id="KW-1185">Reference proteome</keyword>
<sequence>MGFSMSLIDFLLYVLAGAGVGIAVGLSGIGGGSLMTPILLGFGFPPHVAVGTDLLYAAFTKISGIASHQRQGHIDWKVMLRLTAGSVPAAVVTVFLLNRFFTGAHDYSGLITTTLGIMLILTATVLIFKTPLQRWTGQGDRWVNRHVVPLTLVAGVVLGVCVTLSSVGAGVFGTAVLMLLYPFFAPGRIVGTDIAHAVPLTLVAGGGHLLLGNVDFALLLALLVGSVPAIHLGAWLSKYLPENLLRGMLTLLLLTMGIRYAFF</sequence>
<comment type="caution">
    <text evidence="7">The sequence shown here is derived from an EMBL/GenBank/DDBJ whole genome shotgun (WGS) entry which is preliminary data.</text>
</comment>
<feature type="transmembrane region" description="Helical" evidence="6">
    <location>
        <begin position="80"/>
        <end position="101"/>
    </location>
</feature>
<evidence type="ECO:0000256" key="3">
    <source>
        <dbReference type="ARBA" id="ARBA00022692"/>
    </source>
</evidence>
<dbReference type="Proteomes" id="UP000604243">
    <property type="component" value="Unassembled WGS sequence"/>
</dbReference>
<comment type="subcellular location">
    <subcellularLocation>
        <location evidence="6">Cell membrane</location>
        <topology evidence="6">Multi-pass membrane protein</topology>
    </subcellularLocation>
    <subcellularLocation>
        <location evidence="1">Membrane</location>
        <topology evidence="1">Multi-pass membrane protein</topology>
    </subcellularLocation>
</comment>
<feature type="transmembrane region" description="Helical" evidence="6">
    <location>
        <begin position="107"/>
        <end position="128"/>
    </location>
</feature>
<gene>
    <name evidence="7" type="ORF">GCM10010082_27010</name>
</gene>
<dbReference type="PANTHER" id="PTHR43701:SF2">
    <property type="entry name" value="MEMBRANE TRANSPORTER PROTEIN YJNA-RELATED"/>
    <property type="match status" value="1"/>
</dbReference>
<feature type="transmembrane region" description="Helical" evidence="6">
    <location>
        <begin position="216"/>
        <end position="236"/>
    </location>
</feature>
<evidence type="ECO:0000256" key="4">
    <source>
        <dbReference type="ARBA" id="ARBA00022989"/>
    </source>
</evidence>
<comment type="similarity">
    <text evidence="2 6">Belongs to the 4-toluene sulfonate uptake permease (TSUP) (TC 2.A.102) family.</text>
</comment>
<evidence type="ECO:0000313" key="7">
    <source>
        <dbReference type="EMBL" id="GHC31286.1"/>
    </source>
</evidence>
<evidence type="ECO:0000256" key="5">
    <source>
        <dbReference type="ARBA" id="ARBA00023136"/>
    </source>
</evidence>
<keyword evidence="3 6" id="KW-0812">Transmembrane</keyword>
<dbReference type="PANTHER" id="PTHR43701">
    <property type="entry name" value="MEMBRANE TRANSPORTER PROTEIN MJ0441-RELATED"/>
    <property type="match status" value="1"/>
</dbReference>
<evidence type="ECO:0000256" key="2">
    <source>
        <dbReference type="ARBA" id="ARBA00009142"/>
    </source>
</evidence>
<reference evidence="8" key="1">
    <citation type="journal article" date="2019" name="Int. J. Syst. Evol. Microbiol.">
        <title>The Global Catalogue of Microorganisms (GCM) 10K type strain sequencing project: providing services to taxonomists for standard genome sequencing and annotation.</title>
        <authorList>
            <consortium name="The Broad Institute Genomics Platform"/>
            <consortium name="The Broad Institute Genome Sequencing Center for Infectious Disease"/>
            <person name="Wu L."/>
            <person name="Ma J."/>
        </authorList>
    </citation>
    <scope>NUCLEOTIDE SEQUENCE [LARGE SCALE GENOMIC DNA]</scope>
    <source>
        <strain evidence="8">KCTC 42082</strain>
    </source>
</reference>
<dbReference type="Pfam" id="PF01925">
    <property type="entry name" value="TauE"/>
    <property type="match status" value="1"/>
</dbReference>
<keyword evidence="5 6" id="KW-0472">Membrane</keyword>